<protein>
    <submittedName>
        <fullName evidence="9">Uncharacterized protein</fullName>
    </submittedName>
</protein>
<feature type="domain" description="Orange" evidence="8">
    <location>
        <begin position="101"/>
        <end position="135"/>
    </location>
</feature>
<feature type="compositionally biased region" description="Low complexity" evidence="6">
    <location>
        <begin position="333"/>
        <end position="369"/>
    </location>
</feature>
<gene>
    <name evidence="9" type="ORF">CVLEPA_LOCUS10173</name>
</gene>
<dbReference type="Pfam" id="PF00010">
    <property type="entry name" value="HLH"/>
    <property type="match status" value="1"/>
</dbReference>
<reference evidence="9 10" key="1">
    <citation type="submission" date="2024-02" db="EMBL/GenBank/DDBJ databases">
        <authorList>
            <person name="Daric V."/>
            <person name="Darras S."/>
        </authorList>
    </citation>
    <scope>NUCLEOTIDE SEQUENCE [LARGE SCALE GENOMIC DNA]</scope>
</reference>
<dbReference type="Gene3D" id="4.10.280.10">
    <property type="entry name" value="Helix-loop-helix DNA-binding domain"/>
    <property type="match status" value="1"/>
</dbReference>
<feature type="region of interest" description="Disordered" evidence="6">
    <location>
        <begin position="217"/>
        <end position="285"/>
    </location>
</feature>
<evidence type="ECO:0000313" key="9">
    <source>
        <dbReference type="EMBL" id="CAK8679932.1"/>
    </source>
</evidence>
<dbReference type="Pfam" id="PF07527">
    <property type="entry name" value="Hairy_orange"/>
    <property type="match status" value="1"/>
</dbReference>
<dbReference type="SMART" id="SM00511">
    <property type="entry name" value="ORANGE"/>
    <property type="match status" value="1"/>
</dbReference>
<dbReference type="InterPro" id="IPR036638">
    <property type="entry name" value="HLH_DNA-bd_sf"/>
</dbReference>
<dbReference type="PROSITE" id="PS50888">
    <property type="entry name" value="BHLH"/>
    <property type="match status" value="1"/>
</dbReference>
<keyword evidence="5" id="KW-0539">Nucleus</keyword>
<dbReference type="SMART" id="SM00353">
    <property type="entry name" value="HLH"/>
    <property type="match status" value="1"/>
</dbReference>
<evidence type="ECO:0000256" key="1">
    <source>
        <dbReference type="ARBA" id="ARBA00004123"/>
    </source>
</evidence>
<feature type="compositionally biased region" description="Low complexity" evidence="6">
    <location>
        <begin position="253"/>
        <end position="275"/>
    </location>
</feature>
<dbReference type="InterPro" id="IPR003650">
    <property type="entry name" value="Orange_dom"/>
</dbReference>
<dbReference type="Gene3D" id="6.10.250.980">
    <property type="match status" value="1"/>
</dbReference>
<dbReference type="SUPFAM" id="SSF158457">
    <property type="entry name" value="Orange domain-like"/>
    <property type="match status" value="1"/>
</dbReference>
<evidence type="ECO:0000256" key="5">
    <source>
        <dbReference type="ARBA" id="ARBA00023242"/>
    </source>
</evidence>
<dbReference type="InterPro" id="IPR011598">
    <property type="entry name" value="bHLH_dom"/>
</dbReference>
<feature type="region of interest" description="Disordered" evidence="6">
    <location>
        <begin position="298"/>
        <end position="379"/>
    </location>
</feature>
<dbReference type="EMBL" id="CAWYQH010000068">
    <property type="protein sequence ID" value="CAK8679932.1"/>
    <property type="molecule type" value="Genomic_DNA"/>
</dbReference>
<feature type="compositionally biased region" description="Polar residues" evidence="6">
    <location>
        <begin position="276"/>
        <end position="285"/>
    </location>
</feature>
<dbReference type="PROSITE" id="PS51054">
    <property type="entry name" value="ORANGE"/>
    <property type="match status" value="1"/>
</dbReference>
<evidence type="ECO:0000259" key="8">
    <source>
        <dbReference type="PROSITE" id="PS51054"/>
    </source>
</evidence>
<comment type="caution">
    <text evidence="9">The sequence shown here is derived from an EMBL/GenBank/DDBJ whole genome shotgun (WGS) entry which is preliminary data.</text>
</comment>
<keyword evidence="10" id="KW-1185">Reference proteome</keyword>
<sequence>MKTVMAPHTANVQMVSSGSVMKNDRRASKPLMEKRRRERINKSLNELKSILLNALRKDQSTCHSKLEKADILEMTVRYLKGIQRQRLNAAMAIDPSVMSKYRSGFVECKNEVSQFLENTNDRIQPDVKTRLMNHLGNNVPQPHIPSHLMGQARNPRLMTTAPPVTAVNAISPLQIQMSPNTQIQQAMAAAAAAMAQNRSLMQQRQHGLPFNIHEAMEQHGAARDTRSPAQGTSKMSPCASADGRSPRHVRHNSGSSCTSSGFASPGSPLSLSPSATPQRSGCESVNKHNVQGSFVLIPQSTSTAVPPPAPVSMETEQRKSASPPKKSYPMCCVSPISPASSPVPRVQDISMTSSSMTRSYSPASSAGSDSDSEPVWRPW</sequence>
<accession>A0ABP0FJV6</accession>
<evidence type="ECO:0000256" key="3">
    <source>
        <dbReference type="ARBA" id="ARBA00023015"/>
    </source>
</evidence>
<keyword evidence="4" id="KW-0804">Transcription</keyword>
<dbReference type="InterPro" id="IPR050370">
    <property type="entry name" value="HES_HEY"/>
</dbReference>
<dbReference type="Proteomes" id="UP001642483">
    <property type="component" value="Unassembled WGS sequence"/>
</dbReference>
<proteinExistence type="predicted"/>
<organism evidence="9 10">
    <name type="scientific">Clavelina lepadiformis</name>
    <name type="common">Light-bulb sea squirt</name>
    <name type="synonym">Ascidia lepadiformis</name>
    <dbReference type="NCBI Taxonomy" id="159417"/>
    <lineage>
        <taxon>Eukaryota</taxon>
        <taxon>Metazoa</taxon>
        <taxon>Chordata</taxon>
        <taxon>Tunicata</taxon>
        <taxon>Ascidiacea</taxon>
        <taxon>Aplousobranchia</taxon>
        <taxon>Clavelinidae</taxon>
        <taxon>Clavelina</taxon>
    </lineage>
</organism>
<dbReference type="PANTHER" id="PTHR10985">
    <property type="entry name" value="BASIC HELIX-LOOP-HELIX TRANSCRIPTION FACTOR, HES-RELATED"/>
    <property type="match status" value="1"/>
</dbReference>
<dbReference type="SUPFAM" id="SSF47459">
    <property type="entry name" value="HLH, helix-loop-helix DNA-binding domain"/>
    <property type="match status" value="1"/>
</dbReference>
<feature type="compositionally biased region" description="Basic and acidic residues" evidence="6">
    <location>
        <begin position="217"/>
        <end position="226"/>
    </location>
</feature>
<evidence type="ECO:0000259" key="7">
    <source>
        <dbReference type="PROSITE" id="PS50888"/>
    </source>
</evidence>
<feature type="domain" description="BHLH" evidence="7">
    <location>
        <begin position="24"/>
        <end position="82"/>
    </location>
</feature>
<comment type="subcellular location">
    <subcellularLocation>
        <location evidence="1">Nucleus</location>
    </subcellularLocation>
</comment>
<keyword evidence="3" id="KW-0805">Transcription regulation</keyword>
<evidence type="ECO:0000313" key="10">
    <source>
        <dbReference type="Proteomes" id="UP001642483"/>
    </source>
</evidence>
<name>A0ABP0FJV6_CLALP</name>
<evidence type="ECO:0000256" key="6">
    <source>
        <dbReference type="SAM" id="MobiDB-lite"/>
    </source>
</evidence>
<evidence type="ECO:0000256" key="2">
    <source>
        <dbReference type="ARBA" id="ARBA00022491"/>
    </source>
</evidence>
<keyword evidence="2" id="KW-0678">Repressor</keyword>
<evidence type="ECO:0000256" key="4">
    <source>
        <dbReference type="ARBA" id="ARBA00023163"/>
    </source>
</evidence>